<evidence type="ECO:0000313" key="6">
    <source>
        <dbReference type="EMBL" id="CAF1579462.1"/>
    </source>
</evidence>
<dbReference type="EMBL" id="CAJNOK010045551">
    <property type="protein sequence ID" value="CAF1579462.1"/>
    <property type="molecule type" value="Genomic_DNA"/>
</dbReference>
<evidence type="ECO:0000313" key="8">
    <source>
        <dbReference type="Proteomes" id="UP000682733"/>
    </source>
</evidence>
<evidence type="ECO:0000259" key="5">
    <source>
        <dbReference type="PROSITE" id="PS51192"/>
    </source>
</evidence>
<protein>
    <recommendedName>
        <fullName evidence="5">Helicase ATP-binding domain-containing protein</fullName>
    </recommendedName>
</protein>
<dbReference type="GO" id="GO:0005524">
    <property type="term" value="F:ATP binding"/>
    <property type="evidence" value="ECO:0007669"/>
    <property type="project" value="UniProtKB-KW"/>
</dbReference>
<evidence type="ECO:0000256" key="3">
    <source>
        <dbReference type="ARBA" id="ARBA00022806"/>
    </source>
</evidence>
<keyword evidence="1" id="KW-0547">Nucleotide-binding</keyword>
<comment type="caution">
    <text evidence="7">The sequence shown here is derived from an EMBL/GenBank/DDBJ whole genome shotgun (WGS) entry which is preliminary data.</text>
</comment>
<dbReference type="InterPro" id="IPR014001">
    <property type="entry name" value="Helicase_ATP-bd"/>
</dbReference>
<evidence type="ECO:0000256" key="4">
    <source>
        <dbReference type="ARBA" id="ARBA00022840"/>
    </source>
</evidence>
<proteinExistence type="predicted"/>
<dbReference type="InterPro" id="IPR011545">
    <property type="entry name" value="DEAD/DEAH_box_helicase_dom"/>
</dbReference>
<dbReference type="GO" id="GO:0016787">
    <property type="term" value="F:hydrolase activity"/>
    <property type="evidence" value="ECO:0007669"/>
    <property type="project" value="UniProtKB-KW"/>
</dbReference>
<dbReference type="EMBL" id="CAJOBA010068602">
    <property type="protein sequence ID" value="CAF4378200.1"/>
    <property type="molecule type" value="Genomic_DNA"/>
</dbReference>
<dbReference type="AlphaFoldDB" id="A0A8S2V478"/>
<keyword evidence="2" id="KW-0378">Hydrolase</keyword>
<dbReference type="Proteomes" id="UP000682733">
    <property type="component" value="Unassembled WGS sequence"/>
</dbReference>
<dbReference type="PROSITE" id="PS51192">
    <property type="entry name" value="HELICASE_ATP_BIND_1"/>
    <property type="match status" value="1"/>
</dbReference>
<gene>
    <name evidence="6" type="ORF">OVA965_LOCUS40874</name>
    <name evidence="7" type="ORF">TMI583_LOCUS42400</name>
</gene>
<organism evidence="7 8">
    <name type="scientific">Didymodactylos carnosus</name>
    <dbReference type="NCBI Taxonomy" id="1234261"/>
    <lineage>
        <taxon>Eukaryota</taxon>
        <taxon>Metazoa</taxon>
        <taxon>Spiralia</taxon>
        <taxon>Gnathifera</taxon>
        <taxon>Rotifera</taxon>
        <taxon>Eurotatoria</taxon>
        <taxon>Bdelloidea</taxon>
        <taxon>Philodinida</taxon>
        <taxon>Philodinidae</taxon>
        <taxon>Didymodactylos</taxon>
    </lineage>
</organism>
<reference evidence="7" key="1">
    <citation type="submission" date="2021-02" db="EMBL/GenBank/DDBJ databases">
        <authorList>
            <person name="Nowell W R."/>
        </authorList>
    </citation>
    <scope>NUCLEOTIDE SEQUENCE</scope>
</reference>
<keyword evidence="4" id="KW-0067">ATP-binding</keyword>
<dbReference type="InterPro" id="IPR027417">
    <property type="entry name" value="P-loop_NTPase"/>
</dbReference>
<dbReference type="SUPFAM" id="SSF52540">
    <property type="entry name" value="P-loop containing nucleoside triphosphate hydrolases"/>
    <property type="match status" value="1"/>
</dbReference>
<dbReference type="PANTHER" id="PTHR47960">
    <property type="entry name" value="DEAD-BOX ATP-DEPENDENT RNA HELICASE 50"/>
    <property type="match status" value="1"/>
</dbReference>
<name>A0A8S2V478_9BILA</name>
<accession>A0A8S2V478</accession>
<dbReference type="GO" id="GO:0003676">
    <property type="term" value="F:nucleic acid binding"/>
    <property type="evidence" value="ECO:0007669"/>
    <property type="project" value="InterPro"/>
</dbReference>
<dbReference type="Gene3D" id="3.40.50.300">
    <property type="entry name" value="P-loop containing nucleotide triphosphate hydrolases"/>
    <property type="match status" value="1"/>
</dbReference>
<dbReference type="Pfam" id="PF00270">
    <property type="entry name" value="DEAD"/>
    <property type="match status" value="1"/>
</dbReference>
<feature type="domain" description="Helicase ATP-binding" evidence="5">
    <location>
        <begin position="36"/>
        <end position="147"/>
    </location>
</feature>
<keyword evidence="3" id="KW-0347">Helicase</keyword>
<dbReference type="Proteomes" id="UP000677228">
    <property type="component" value="Unassembled WGS sequence"/>
</dbReference>
<sequence length="158" mass="17513">MATKQTFVDYGLKEKLLMGIYEKGWKSPLCLQEATIMPTLAGRDILVRAKNGSGKTGAYAIPILENIDITKDDPQALVIVTYERALYVGQTSQQLSKHLGIKIMITSGTRVEDYIKPVHVVIVAPSAALHDLMDKSLLPFCNMIIFDGIRKKLVLLPQ</sequence>
<dbReference type="GO" id="GO:0004386">
    <property type="term" value="F:helicase activity"/>
    <property type="evidence" value="ECO:0007669"/>
    <property type="project" value="UniProtKB-KW"/>
</dbReference>
<evidence type="ECO:0000313" key="7">
    <source>
        <dbReference type="EMBL" id="CAF4378200.1"/>
    </source>
</evidence>
<evidence type="ECO:0000256" key="1">
    <source>
        <dbReference type="ARBA" id="ARBA00022741"/>
    </source>
</evidence>
<evidence type="ECO:0000256" key="2">
    <source>
        <dbReference type="ARBA" id="ARBA00022801"/>
    </source>
</evidence>